<dbReference type="Pfam" id="PF13927">
    <property type="entry name" value="Ig_3"/>
    <property type="match status" value="1"/>
</dbReference>
<proteinExistence type="predicted"/>
<dbReference type="SMART" id="SM00409">
    <property type="entry name" value="IG"/>
    <property type="match status" value="1"/>
</dbReference>
<dbReference type="STRING" id="144197.ENSSPAP00000004329"/>
<dbReference type="InterPro" id="IPR003599">
    <property type="entry name" value="Ig_sub"/>
</dbReference>
<dbReference type="InterPro" id="IPR007110">
    <property type="entry name" value="Ig-like_dom"/>
</dbReference>
<dbReference type="SMART" id="SM00408">
    <property type="entry name" value="IGc2"/>
    <property type="match status" value="1"/>
</dbReference>
<evidence type="ECO:0000313" key="2">
    <source>
        <dbReference type="Ensembl" id="ENSSPAP00000004329.1"/>
    </source>
</evidence>
<name>A0A3B4ZCZ8_9TELE</name>
<dbReference type="AlphaFoldDB" id="A0A3B4ZCZ8"/>
<dbReference type="InterPro" id="IPR003598">
    <property type="entry name" value="Ig_sub2"/>
</dbReference>
<dbReference type="PANTHER" id="PTHR46013:SF4">
    <property type="entry name" value="B-CELL RECEPTOR CD22-RELATED"/>
    <property type="match status" value="1"/>
</dbReference>
<reference evidence="2" key="1">
    <citation type="submission" date="2023-09" db="UniProtKB">
        <authorList>
            <consortium name="Ensembl"/>
        </authorList>
    </citation>
    <scope>IDENTIFICATION</scope>
</reference>
<feature type="domain" description="Ig-like" evidence="1">
    <location>
        <begin position="21"/>
        <end position="95"/>
    </location>
</feature>
<evidence type="ECO:0000259" key="1">
    <source>
        <dbReference type="PROSITE" id="PS50835"/>
    </source>
</evidence>
<protein>
    <recommendedName>
        <fullName evidence="1">Ig-like domain-containing protein</fullName>
    </recommendedName>
</protein>
<dbReference type="PROSITE" id="PS50835">
    <property type="entry name" value="IG_LIKE"/>
    <property type="match status" value="1"/>
</dbReference>
<dbReference type="GeneTree" id="ENSGT00940000175264"/>
<dbReference type="InterPro" id="IPR013783">
    <property type="entry name" value="Ig-like_fold"/>
</dbReference>
<organism evidence="2">
    <name type="scientific">Stegastes partitus</name>
    <name type="common">bicolor damselfish</name>
    <dbReference type="NCBI Taxonomy" id="144197"/>
    <lineage>
        <taxon>Eukaryota</taxon>
        <taxon>Metazoa</taxon>
        <taxon>Chordata</taxon>
        <taxon>Craniata</taxon>
        <taxon>Vertebrata</taxon>
        <taxon>Euteleostomi</taxon>
        <taxon>Actinopterygii</taxon>
        <taxon>Neopterygii</taxon>
        <taxon>Teleostei</taxon>
        <taxon>Neoteleostei</taxon>
        <taxon>Acanthomorphata</taxon>
        <taxon>Ovalentaria</taxon>
        <taxon>Pomacentridae</taxon>
        <taxon>Stegastes</taxon>
    </lineage>
</organism>
<dbReference type="Ensembl" id="ENSSPAT00000004418.1">
    <property type="protein sequence ID" value="ENSSPAP00000004329.1"/>
    <property type="gene ID" value="ENSSPAG00000003355.1"/>
</dbReference>
<dbReference type="InterPro" id="IPR036179">
    <property type="entry name" value="Ig-like_dom_sf"/>
</dbReference>
<sequence length="125" mass="13564">RFMRGTFISINVTLKCVSVEPVMEVNSSSDTKFERGETVTLHCTSRCSFHQLEVSWFKDGSILSGSGTALQIGPLTASDSGNYTCTLRANMNSLSAPFSLQLEGGRFPHFPLSQLIKSGGLVKQS</sequence>
<accession>A0A3B4ZCZ8</accession>
<dbReference type="SUPFAM" id="SSF48726">
    <property type="entry name" value="Immunoglobulin"/>
    <property type="match status" value="1"/>
</dbReference>
<dbReference type="PANTHER" id="PTHR46013">
    <property type="entry name" value="VASCULAR CELL ADHESION MOLECULE 1"/>
    <property type="match status" value="1"/>
</dbReference>
<dbReference type="Gene3D" id="2.60.40.10">
    <property type="entry name" value="Immunoglobulins"/>
    <property type="match status" value="1"/>
</dbReference>